<accession>A0AAN6LSP4</accession>
<protein>
    <submittedName>
        <fullName evidence="2">Uncharacterized protein</fullName>
    </submittedName>
</protein>
<keyword evidence="3" id="KW-1185">Reference proteome</keyword>
<dbReference type="Proteomes" id="UP001280581">
    <property type="component" value="Unassembled WGS sequence"/>
</dbReference>
<dbReference type="EMBL" id="WVTA01000010">
    <property type="protein sequence ID" value="KAK3203733.1"/>
    <property type="molecule type" value="Genomic_DNA"/>
</dbReference>
<evidence type="ECO:0000313" key="2">
    <source>
        <dbReference type="EMBL" id="KAK3203733.1"/>
    </source>
</evidence>
<feature type="signal peptide" evidence="1">
    <location>
        <begin position="1"/>
        <end position="19"/>
    </location>
</feature>
<reference evidence="2 3" key="1">
    <citation type="submission" date="2021-02" db="EMBL/GenBank/DDBJ databases">
        <title>Genome assembly of Pseudopithomyces chartarum.</title>
        <authorList>
            <person name="Jauregui R."/>
            <person name="Singh J."/>
            <person name="Voisey C."/>
        </authorList>
    </citation>
    <scope>NUCLEOTIDE SEQUENCE [LARGE SCALE GENOMIC DNA]</scope>
    <source>
        <strain evidence="2 3">AGR01</strain>
    </source>
</reference>
<organism evidence="2 3">
    <name type="scientific">Pseudopithomyces chartarum</name>
    <dbReference type="NCBI Taxonomy" id="1892770"/>
    <lineage>
        <taxon>Eukaryota</taxon>
        <taxon>Fungi</taxon>
        <taxon>Dikarya</taxon>
        <taxon>Ascomycota</taxon>
        <taxon>Pezizomycotina</taxon>
        <taxon>Dothideomycetes</taxon>
        <taxon>Pleosporomycetidae</taxon>
        <taxon>Pleosporales</taxon>
        <taxon>Massarineae</taxon>
        <taxon>Didymosphaeriaceae</taxon>
        <taxon>Pseudopithomyces</taxon>
    </lineage>
</organism>
<comment type="caution">
    <text evidence="2">The sequence shown here is derived from an EMBL/GenBank/DDBJ whole genome shotgun (WGS) entry which is preliminary data.</text>
</comment>
<evidence type="ECO:0000256" key="1">
    <source>
        <dbReference type="SAM" id="SignalP"/>
    </source>
</evidence>
<sequence>MRTALFLLPAAVLAATDFATNFSPAELQQSPAQNNDTLVQGELLRRQTDPNECAEGYNACSNINQPGLCCPNDNVCSADSAGHPACCPIGSACTGTIAPITQGSSPTATGTQTTTTGATTTIIANPTGTETPFVQGSGASATSWVPNTFFPFAYLPTTYSSAAACSSAYSRCQSDAARCTAALANGANYGVAVSAPNGGVTITAVPSLGSASASSICSSLSSAACSGDWNVAACSAYPAGDGSGAQRRCGDVYKMGAGVALGVVGQMLR</sequence>
<dbReference type="AlphaFoldDB" id="A0AAN6LSP4"/>
<keyword evidence="1" id="KW-0732">Signal</keyword>
<name>A0AAN6LSP4_9PLEO</name>
<gene>
    <name evidence="2" type="ORF">GRF29_106g471204</name>
</gene>
<evidence type="ECO:0000313" key="3">
    <source>
        <dbReference type="Proteomes" id="UP001280581"/>
    </source>
</evidence>
<dbReference type="PANTHER" id="PTHR39599">
    <property type="entry name" value="GPI-ANCHORED PROTEIN (EUROFUNG)-RELATED-RELATED"/>
    <property type="match status" value="1"/>
</dbReference>
<dbReference type="PANTHER" id="PTHR39599:SF1">
    <property type="entry name" value="GPI-ANCHORED PROTEIN (EUROFUNG)"/>
    <property type="match status" value="1"/>
</dbReference>
<feature type="chain" id="PRO_5042956919" evidence="1">
    <location>
        <begin position="20"/>
        <end position="269"/>
    </location>
</feature>
<proteinExistence type="predicted"/>